<sequence>MDNVFNPPFTSESPFSCEQLMEDPNSELETTTTDLGNASRCFGQMTFKIFNGRVVPGLILHGIVYLDVTEPVRINKITLTGQSMVKKEISGRKGSTSEYPTNSFKKDIVTSSGGYQRRQPNQYQALTDTWDGTDLMEMLQLPEDFHEDDFQEWPFAGPIPLPPGTHAIPFSIRVAPEVNPTVTYKRKGENRRKAVISHTTNVAVEVAAQSDKGGPMMNIYSDKIPVEIVSCGGLPPVVNGSYVPANVQLVKLSYKDSSALIILERKHFLPGDKVRIIIFTNNKRCLRNAYAELIKSTNLPELELSDNNDVIQAKKAPGIELLDRSKKASPDSRFNKTFISKVGDSYPPEDTNTAPNGRLNRNMDDKSLMPEAQRQAGCTLELKVPKDAEPSIEVGDNRIRYHVRTHLNVRNQRKTESQAQLITVGEQLRHNYTLKYIKFIK</sequence>
<dbReference type="AlphaFoldDB" id="A0A3P6I0Q8"/>
<name>A0A3P6I0Q8_MESCO</name>
<evidence type="ECO:0000313" key="2">
    <source>
        <dbReference type="Proteomes" id="UP000267029"/>
    </source>
</evidence>
<keyword evidence="2" id="KW-1185">Reference proteome</keyword>
<evidence type="ECO:0000313" key="1">
    <source>
        <dbReference type="EMBL" id="VDD79573.1"/>
    </source>
</evidence>
<dbReference type="OrthoDB" id="6251420at2759"/>
<dbReference type="InterPro" id="IPR014752">
    <property type="entry name" value="Arrestin-like_C"/>
</dbReference>
<reference evidence="1 2" key="1">
    <citation type="submission" date="2018-10" db="EMBL/GenBank/DDBJ databases">
        <authorList>
            <consortium name="Pathogen Informatics"/>
        </authorList>
    </citation>
    <scope>NUCLEOTIDE SEQUENCE [LARGE SCALE GENOMIC DNA]</scope>
</reference>
<accession>A0A3P6I0Q8</accession>
<dbReference type="Gene3D" id="2.60.40.640">
    <property type="match status" value="1"/>
</dbReference>
<protein>
    <submittedName>
        <fullName evidence="1">Uncharacterized protein</fullName>
    </submittedName>
</protein>
<organism evidence="1 2">
    <name type="scientific">Mesocestoides corti</name>
    <name type="common">Flatworm</name>
    <dbReference type="NCBI Taxonomy" id="53468"/>
    <lineage>
        <taxon>Eukaryota</taxon>
        <taxon>Metazoa</taxon>
        <taxon>Spiralia</taxon>
        <taxon>Lophotrochozoa</taxon>
        <taxon>Platyhelminthes</taxon>
        <taxon>Cestoda</taxon>
        <taxon>Eucestoda</taxon>
        <taxon>Cyclophyllidea</taxon>
        <taxon>Mesocestoididae</taxon>
        <taxon>Mesocestoides</taxon>
    </lineage>
</organism>
<dbReference type="EMBL" id="UXSR01005201">
    <property type="protein sequence ID" value="VDD79573.1"/>
    <property type="molecule type" value="Genomic_DNA"/>
</dbReference>
<dbReference type="Proteomes" id="UP000267029">
    <property type="component" value="Unassembled WGS sequence"/>
</dbReference>
<proteinExistence type="predicted"/>
<gene>
    <name evidence="1" type="ORF">MCOS_LOCUS5576</name>
</gene>